<feature type="domain" description="L,D-TPase catalytic" evidence="8">
    <location>
        <begin position="337"/>
        <end position="492"/>
    </location>
</feature>
<keyword evidence="3" id="KW-0808">Transferase</keyword>
<gene>
    <name evidence="9" type="ORF">LQ567_23420</name>
</gene>
<evidence type="ECO:0000256" key="1">
    <source>
        <dbReference type="ARBA" id="ARBA00004752"/>
    </source>
</evidence>
<evidence type="ECO:0000256" key="6">
    <source>
        <dbReference type="ARBA" id="ARBA00023316"/>
    </source>
</evidence>
<dbReference type="InterPro" id="IPR002477">
    <property type="entry name" value="Peptidoglycan-bd-like"/>
</dbReference>
<comment type="caution">
    <text evidence="9">The sequence shown here is derived from an EMBL/GenBank/DDBJ whole genome shotgun (WGS) entry which is preliminary data.</text>
</comment>
<dbReference type="Pfam" id="PF20142">
    <property type="entry name" value="Scaffold"/>
    <property type="match status" value="1"/>
</dbReference>
<feature type="active site" description="Nucleophile" evidence="7">
    <location>
        <position position="464"/>
    </location>
</feature>
<comment type="similarity">
    <text evidence="2">Belongs to the YkuD family.</text>
</comment>
<keyword evidence="5 7" id="KW-0573">Peptidoglycan synthesis</keyword>
<evidence type="ECO:0000313" key="9">
    <source>
        <dbReference type="EMBL" id="MCD2425754.1"/>
    </source>
</evidence>
<dbReference type="PROSITE" id="PS52029">
    <property type="entry name" value="LD_TPASE"/>
    <property type="match status" value="1"/>
</dbReference>
<evidence type="ECO:0000259" key="8">
    <source>
        <dbReference type="PROSITE" id="PS52029"/>
    </source>
</evidence>
<comment type="pathway">
    <text evidence="1 7">Cell wall biogenesis; peptidoglycan biosynthesis.</text>
</comment>
<dbReference type="Gene3D" id="1.10.101.10">
    <property type="entry name" value="PGBD-like superfamily/PGBD"/>
    <property type="match status" value="1"/>
</dbReference>
<dbReference type="InterPro" id="IPR036365">
    <property type="entry name" value="PGBD-like_sf"/>
</dbReference>
<sequence length="588" mass="67747">MTIRKLVLPLTFLMLLGVISCKNVEKKERKKVIRVEKPVTKVDITIDTSNAFNQLFIDSSLVNGFLAADSLSDTLVNRIRSFYNSRNYQYAWFSPEGIPEHTMSFWNLLKNYLNYSKDSSVYNKALTAKMEALITSRESVKVKNDSTFQYLELSLTKYFYLYADHEYAYDAGFDMKTLEWYIPKKKLTLEAMLDSVIAAKGQFSEAYAPRNPQYTALRKKLQQYKAIKDAGGWPRVNSKVEEMKTGYKDAAVLTLKKRLKTEGFLEGEDSTFTNVYDTALAEAINAVKEVYGYKPDGKAGKTFLKDLNVSVDERIQQILINMERMRWIPIETRDSGRAIMVNIPEYKMHVYENGHPAWDMNVVVGKESNNTTVFTGVLKTVVFSPYWNVPTSIVKKEMGGRPSQAYLDRNHMEIVNGQVRQKPGPWNSLGQVKFLFPNSYDIYFHDSPAKSLFNKDKRSFSHGCIRLKDPAKFALYVLDDTAKWNAQKIDSAMNSGKEKFVRVKRPIPVLITYFTAWVDDTDRLNFREDIYGHDAIIAKKMFLNSVGTTWSRQKAIRDSLQQIKDSVKKKELERKEKLKQDSLKRAKV</sequence>
<evidence type="ECO:0000256" key="4">
    <source>
        <dbReference type="ARBA" id="ARBA00022960"/>
    </source>
</evidence>
<dbReference type="Pfam" id="PF03734">
    <property type="entry name" value="YkuD"/>
    <property type="match status" value="1"/>
</dbReference>
<organism evidence="9 10">
    <name type="scientific">Niabella pedocola</name>
    <dbReference type="NCBI Taxonomy" id="1752077"/>
    <lineage>
        <taxon>Bacteria</taxon>
        <taxon>Pseudomonadati</taxon>
        <taxon>Bacteroidota</taxon>
        <taxon>Chitinophagia</taxon>
        <taxon>Chitinophagales</taxon>
        <taxon>Chitinophagaceae</taxon>
        <taxon>Niabella</taxon>
    </lineage>
</organism>
<dbReference type="Pfam" id="PF01471">
    <property type="entry name" value="PG_binding_1"/>
    <property type="match status" value="1"/>
</dbReference>
<keyword evidence="6 7" id="KW-0961">Cell wall biogenesis/degradation</keyword>
<accession>A0ABS8PXG0</accession>
<proteinExistence type="inferred from homology"/>
<dbReference type="Gene3D" id="2.40.440.10">
    <property type="entry name" value="L,D-transpeptidase catalytic domain-like"/>
    <property type="match status" value="1"/>
</dbReference>
<dbReference type="PANTHER" id="PTHR41533">
    <property type="entry name" value="L,D-TRANSPEPTIDASE HI_1667-RELATED"/>
    <property type="match status" value="1"/>
</dbReference>
<name>A0ABS8PXG0_9BACT</name>
<evidence type="ECO:0000256" key="7">
    <source>
        <dbReference type="PROSITE-ProRule" id="PRU01373"/>
    </source>
</evidence>
<keyword evidence="10" id="KW-1185">Reference proteome</keyword>
<evidence type="ECO:0000256" key="5">
    <source>
        <dbReference type="ARBA" id="ARBA00022984"/>
    </source>
</evidence>
<dbReference type="PANTHER" id="PTHR41533:SF2">
    <property type="entry name" value="BLR7131 PROTEIN"/>
    <property type="match status" value="1"/>
</dbReference>
<keyword evidence="4 7" id="KW-0133">Cell shape</keyword>
<evidence type="ECO:0000256" key="2">
    <source>
        <dbReference type="ARBA" id="ARBA00005992"/>
    </source>
</evidence>
<dbReference type="InterPro" id="IPR038063">
    <property type="entry name" value="Transpep_catalytic_dom"/>
</dbReference>
<dbReference type="InterPro" id="IPR052905">
    <property type="entry name" value="LD-transpeptidase_YkuD-like"/>
</dbReference>
<dbReference type="CDD" id="cd16913">
    <property type="entry name" value="YkuD_like"/>
    <property type="match status" value="1"/>
</dbReference>
<dbReference type="RefSeq" id="WP_231008323.1">
    <property type="nucleotide sequence ID" value="NZ_JAJNEC010000007.1"/>
</dbReference>
<dbReference type="SUPFAM" id="SSF47090">
    <property type="entry name" value="PGBD-like"/>
    <property type="match status" value="1"/>
</dbReference>
<dbReference type="Proteomes" id="UP001199816">
    <property type="component" value="Unassembled WGS sequence"/>
</dbReference>
<evidence type="ECO:0000313" key="10">
    <source>
        <dbReference type="Proteomes" id="UP001199816"/>
    </source>
</evidence>
<evidence type="ECO:0000256" key="3">
    <source>
        <dbReference type="ARBA" id="ARBA00022679"/>
    </source>
</evidence>
<dbReference type="EMBL" id="JAJNEC010000007">
    <property type="protein sequence ID" value="MCD2425754.1"/>
    <property type="molecule type" value="Genomic_DNA"/>
</dbReference>
<dbReference type="InterPro" id="IPR005490">
    <property type="entry name" value="LD_TPept_cat_dom"/>
</dbReference>
<dbReference type="InterPro" id="IPR045380">
    <property type="entry name" value="LD_TPept_scaffold_dom"/>
</dbReference>
<protein>
    <submittedName>
        <fullName evidence="9">L,D-transpeptidase family protein</fullName>
    </submittedName>
</protein>
<dbReference type="SUPFAM" id="SSF141523">
    <property type="entry name" value="L,D-transpeptidase catalytic domain-like"/>
    <property type="match status" value="1"/>
</dbReference>
<dbReference type="InterPro" id="IPR036366">
    <property type="entry name" value="PGBDSf"/>
</dbReference>
<reference evidence="9 10" key="1">
    <citation type="submission" date="2021-11" db="EMBL/GenBank/DDBJ databases">
        <title>Genomic of Niabella pedocola.</title>
        <authorList>
            <person name="Wu T."/>
        </authorList>
    </citation>
    <scope>NUCLEOTIDE SEQUENCE [LARGE SCALE GENOMIC DNA]</scope>
    <source>
        <strain evidence="9 10">JCM 31011</strain>
    </source>
</reference>
<dbReference type="PROSITE" id="PS51257">
    <property type="entry name" value="PROKAR_LIPOPROTEIN"/>
    <property type="match status" value="1"/>
</dbReference>
<feature type="active site" description="Proton donor/acceptor" evidence="7">
    <location>
        <position position="445"/>
    </location>
</feature>